<proteinExistence type="predicted"/>
<gene>
    <name evidence="2" type="ORF">JCGZ_05370</name>
</gene>
<evidence type="ECO:0000256" key="1">
    <source>
        <dbReference type="SAM" id="MobiDB-lite"/>
    </source>
</evidence>
<accession>A0A067JCL4</accession>
<name>A0A067JCL4_JATCU</name>
<dbReference type="AlphaFoldDB" id="A0A067JCL4"/>
<organism evidence="2 3">
    <name type="scientific">Jatropha curcas</name>
    <name type="common">Barbados nut</name>
    <dbReference type="NCBI Taxonomy" id="180498"/>
    <lineage>
        <taxon>Eukaryota</taxon>
        <taxon>Viridiplantae</taxon>
        <taxon>Streptophyta</taxon>
        <taxon>Embryophyta</taxon>
        <taxon>Tracheophyta</taxon>
        <taxon>Spermatophyta</taxon>
        <taxon>Magnoliopsida</taxon>
        <taxon>eudicotyledons</taxon>
        <taxon>Gunneridae</taxon>
        <taxon>Pentapetalae</taxon>
        <taxon>rosids</taxon>
        <taxon>fabids</taxon>
        <taxon>Malpighiales</taxon>
        <taxon>Euphorbiaceae</taxon>
        <taxon>Crotonoideae</taxon>
        <taxon>Jatropheae</taxon>
        <taxon>Jatropha</taxon>
    </lineage>
</organism>
<feature type="compositionally biased region" description="Low complexity" evidence="1">
    <location>
        <begin position="254"/>
        <end position="263"/>
    </location>
</feature>
<evidence type="ECO:0000313" key="2">
    <source>
        <dbReference type="EMBL" id="KDP20488.1"/>
    </source>
</evidence>
<reference evidence="2 3" key="1">
    <citation type="journal article" date="2014" name="PLoS ONE">
        <title>Global Analysis of Gene Expression Profiles in Physic Nut (Jatropha curcas L.) Seedlings Exposed to Salt Stress.</title>
        <authorList>
            <person name="Zhang L."/>
            <person name="Zhang C."/>
            <person name="Wu P."/>
            <person name="Chen Y."/>
            <person name="Li M."/>
            <person name="Jiang H."/>
            <person name="Wu G."/>
        </authorList>
    </citation>
    <scope>NUCLEOTIDE SEQUENCE [LARGE SCALE GENOMIC DNA]</scope>
    <source>
        <strain evidence="3">cv. GZQX0401</strain>
        <tissue evidence="2">Young leaves</tissue>
    </source>
</reference>
<dbReference type="Proteomes" id="UP000027138">
    <property type="component" value="Unassembled WGS sequence"/>
</dbReference>
<keyword evidence="3" id="KW-1185">Reference proteome</keyword>
<sequence length="263" mass="29326">MRGYWADWYFLGERVFDTPVAPARQMVPHAPPRHMCMLEGLTREDLEVEYRGFSANDFLSVGDFPSYFASRMQARLPEVLEYTQERKTHKTAAHYRAEAAAEAGGVAAPAGPASVVLGDVPFPPSMEVVLDLSLGLGSGIVIPADLRQAPPPVQLDPEHGTHVPAQRHQEICQRFGFARSYIGRLYSERHELELENERLRRHQSRQSSAVSRLQAEVERLRTRLEVEGIPLDSSDEDEDGSSSDNAPPSPPHPAVAGPSRRRR</sequence>
<feature type="region of interest" description="Disordered" evidence="1">
    <location>
        <begin position="223"/>
        <end position="263"/>
    </location>
</feature>
<dbReference type="EMBL" id="KK915973">
    <property type="protein sequence ID" value="KDP20488.1"/>
    <property type="molecule type" value="Genomic_DNA"/>
</dbReference>
<evidence type="ECO:0008006" key="4">
    <source>
        <dbReference type="Google" id="ProtNLM"/>
    </source>
</evidence>
<evidence type="ECO:0000313" key="3">
    <source>
        <dbReference type="Proteomes" id="UP000027138"/>
    </source>
</evidence>
<protein>
    <recommendedName>
        <fullName evidence="4">Aminotransferase-like plant mobile domain-containing protein</fullName>
    </recommendedName>
</protein>